<organism evidence="4 5">
    <name type="scientific">Phytophthora nicotianae P10297</name>
    <dbReference type="NCBI Taxonomy" id="1317064"/>
    <lineage>
        <taxon>Eukaryota</taxon>
        <taxon>Sar</taxon>
        <taxon>Stramenopiles</taxon>
        <taxon>Oomycota</taxon>
        <taxon>Peronosporomycetes</taxon>
        <taxon>Peronosporales</taxon>
        <taxon>Peronosporaceae</taxon>
        <taxon>Phytophthora</taxon>
    </lineage>
</organism>
<accession>W3A2E6</accession>
<name>W3A2E6_PHYNI</name>
<evidence type="ECO:0000313" key="5">
    <source>
        <dbReference type="Proteomes" id="UP000018948"/>
    </source>
</evidence>
<evidence type="ECO:0000256" key="2">
    <source>
        <dbReference type="ARBA" id="ARBA00022723"/>
    </source>
</evidence>
<evidence type="ECO:0000313" key="4">
    <source>
        <dbReference type="EMBL" id="ETP53415.1"/>
    </source>
</evidence>
<sequence length="117" mass="13009">MRNARTRGTTFSHFPSALYAVGHTFQQSWRPGGSIAENGKFYSGKHGLYGLKVEVSVDKRGFAINCSQHAPGATHDITIFKGNKEFHNVKMKKLPGDEMLPDDCPLAEFFFLLSGLF</sequence>
<comment type="cofactor">
    <cofactor evidence="1">
        <name>a divalent metal cation</name>
        <dbReference type="ChEBI" id="CHEBI:60240"/>
    </cofactor>
</comment>
<gene>
    <name evidence="4" type="ORF">F442_01678</name>
</gene>
<protein>
    <recommendedName>
        <fullName evidence="3">DDE Tnp4 domain-containing protein</fullName>
    </recommendedName>
</protein>
<dbReference type="InterPro" id="IPR027806">
    <property type="entry name" value="HARBI1_dom"/>
</dbReference>
<evidence type="ECO:0000256" key="1">
    <source>
        <dbReference type="ARBA" id="ARBA00001968"/>
    </source>
</evidence>
<dbReference type="Pfam" id="PF13359">
    <property type="entry name" value="DDE_Tnp_4"/>
    <property type="match status" value="1"/>
</dbReference>
<dbReference type="Proteomes" id="UP000018948">
    <property type="component" value="Unassembled WGS sequence"/>
</dbReference>
<comment type="caution">
    <text evidence="4">The sequence shown here is derived from an EMBL/GenBank/DDBJ whole genome shotgun (WGS) entry which is preliminary data.</text>
</comment>
<dbReference type="AlphaFoldDB" id="W3A2E6"/>
<reference evidence="4 5" key="1">
    <citation type="submission" date="2013-11" db="EMBL/GenBank/DDBJ databases">
        <title>The Genome Sequence of Phytophthora parasitica P10297.</title>
        <authorList>
            <consortium name="The Broad Institute Genomics Platform"/>
            <person name="Russ C."/>
            <person name="Tyler B."/>
            <person name="Panabieres F."/>
            <person name="Shan W."/>
            <person name="Tripathy S."/>
            <person name="Grunwald N."/>
            <person name="Machado M."/>
            <person name="Johnson C.S."/>
            <person name="Walker B."/>
            <person name="Young S.K."/>
            <person name="Zeng Q."/>
            <person name="Gargeya S."/>
            <person name="Fitzgerald M."/>
            <person name="Haas B."/>
            <person name="Abouelleil A."/>
            <person name="Allen A.W."/>
            <person name="Alvarado L."/>
            <person name="Arachchi H.M."/>
            <person name="Berlin A.M."/>
            <person name="Chapman S.B."/>
            <person name="Gainer-Dewar J."/>
            <person name="Goldberg J."/>
            <person name="Griggs A."/>
            <person name="Gujja S."/>
            <person name="Hansen M."/>
            <person name="Howarth C."/>
            <person name="Imamovic A."/>
            <person name="Ireland A."/>
            <person name="Larimer J."/>
            <person name="McCowan C."/>
            <person name="Murphy C."/>
            <person name="Pearson M."/>
            <person name="Poon T.W."/>
            <person name="Priest M."/>
            <person name="Roberts A."/>
            <person name="Saif S."/>
            <person name="Shea T."/>
            <person name="Sisk P."/>
            <person name="Sykes S."/>
            <person name="Wortman J."/>
            <person name="Nusbaum C."/>
            <person name="Birren B."/>
        </authorList>
    </citation>
    <scope>NUCLEOTIDE SEQUENCE [LARGE SCALE GENOMIC DNA]</scope>
    <source>
        <strain evidence="4 5">P10297</strain>
    </source>
</reference>
<evidence type="ECO:0000259" key="3">
    <source>
        <dbReference type="Pfam" id="PF13359"/>
    </source>
</evidence>
<proteinExistence type="predicted"/>
<feature type="domain" description="DDE Tnp4" evidence="3">
    <location>
        <begin position="34"/>
        <end position="102"/>
    </location>
</feature>
<dbReference type="EMBL" id="ANIY01000341">
    <property type="protein sequence ID" value="ETP53415.1"/>
    <property type="molecule type" value="Genomic_DNA"/>
</dbReference>
<keyword evidence="2" id="KW-0479">Metal-binding</keyword>
<dbReference type="GO" id="GO:0046872">
    <property type="term" value="F:metal ion binding"/>
    <property type="evidence" value="ECO:0007669"/>
    <property type="project" value="UniProtKB-KW"/>
</dbReference>